<name>A0A9P7VNQ7_9AGAR</name>
<sequence length="143" mass="16661">SIFKIPKNQAAFLPNKTYPIHHGREYYLASLDVFHQLHCLVGYLLPFIGTDAVYKEHYDDPHADTDHVSHCIDEIRQSLIADASVNVWQWSDDLSLVLGYSSQAHRCRNFDKLRDWVRERQIDHWSDIKVFVGDDLPFPPIIS</sequence>
<dbReference type="AlphaFoldDB" id="A0A9P7VNQ7"/>
<feature type="non-terminal residue" evidence="3">
    <location>
        <position position="1"/>
    </location>
</feature>
<dbReference type="GO" id="GO:0043386">
    <property type="term" value="P:mycotoxin biosynthetic process"/>
    <property type="evidence" value="ECO:0007669"/>
    <property type="project" value="InterPro"/>
</dbReference>
<dbReference type="RefSeq" id="XP_043037403.1">
    <property type="nucleotide sequence ID" value="XM_043189036.1"/>
</dbReference>
<dbReference type="EMBL" id="MU250542">
    <property type="protein sequence ID" value="KAG7443903.1"/>
    <property type="molecule type" value="Genomic_DNA"/>
</dbReference>
<comment type="caution">
    <text evidence="3">The sequence shown here is derived from an EMBL/GenBank/DDBJ whole genome shotgun (WGS) entry which is preliminary data.</text>
</comment>
<dbReference type="InterPro" id="IPR021765">
    <property type="entry name" value="UstYa-like"/>
</dbReference>
<organism evidence="3 4">
    <name type="scientific">Guyanagaster necrorhizus</name>
    <dbReference type="NCBI Taxonomy" id="856835"/>
    <lineage>
        <taxon>Eukaryota</taxon>
        <taxon>Fungi</taxon>
        <taxon>Dikarya</taxon>
        <taxon>Basidiomycota</taxon>
        <taxon>Agaricomycotina</taxon>
        <taxon>Agaricomycetes</taxon>
        <taxon>Agaricomycetidae</taxon>
        <taxon>Agaricales</taxon>
        <taxon>Marasmiineae</taxon>
        <taxon>Physalacriaceae</taxon>
        <taxon>Guyanagaster</taxon>
    </lineage>
</organism>
<dbReference type="Pfam" id="PF11807">
    <property type="entry name" value="UstYa"/>
    <property type="match status" value="1"/>
</dbReference>
<dbReference type="OrthoDB" id="3687641at2759"/>
<dbReference type="Proteomes" id="UP000812287">
    <property type="component" value="Unassembled WGS sequence"/>
</dbReference>
<comment type="similarity">
    <text evidence="2">Belongs to the ustYa family.</text>
</comment>
<dbReference type="GeneID" id="66111333"/>
<comment type="pathway">
    <text evidence="1">Mycotoxin biosynthesis.</text>
</comment>
<evidence type="ECO:0000256" key="1">
    <source>
        <dbReference type="ARBA" id="ARBA00004685"/>
    </source>
</evidence>
<keyword evidence="4" id="KW-1185">Reference proteome</keyword>
<evidence type="ECO:0000256" key="2">
    <source>
        <dbReference type="ARBA" id="ARBA00035112"/>
    </source>
</evidence>
<proteinExistence type="inferred from homology"/>
<evidence type="ECO:0000313" key="3">
    <source>
        <dbReference type="EMBL" id="KAG7443903.1"/>
    </source>
</evidence>
<reference evidence="3" key="1">
    <citation type="submission" date="2020-11" db="EMBL/GenBank/DDBJ databases">
        <title>Adaptations for nitrogen fixation in a non-lichenized fungal sporocarp promotes dispersal by wood-feeding termites.</title>
        <authorList>
            <consortium name="DOE Joint Genome Institute"/>
            <person name="Koch R.A."/>
            <person name="Yoon G."/>
            <person name="Arayal U."/>
            <person name="Lail K."/>
            <person name="Amirebrahimi M."/>
            <person name="Labutti K."/>
            <person name="Lipzen A."/>
            <person name="Riley R."/>
            <person name="Barry K."/>
            <person name="Henrissat B."/>
            <person name="Grigoriev I.V."/>
            <person name="Herr J.R."/>
            <person name="Aime M.C."/>
        </authorList>
    </citation>
    <scope>NUCLEOTIDE SEQUENCE</scope>
    <source>
        <strain evidence="3">MCA 3950</strain>
    </source>
</reference>
<evidence type="ECO:0000313" key="4">
    <source>
        <dbReference type="Proteomes" id="UP000812287"/>
    </source>
</evidence>
<dbReference type="PANTHER" id="PTHR33365">
    <property type="entry name" value="YALI0B05434P"/>
    <property type="match status" value="1"/>
</dbReference>
<gene>
    <name evidence="3" type="ORF">BT62DRAFT_971708</name>
</gene>
<protein>
    <submittedName>
        <fullName evidence="3">Uncharacterized protein</fullName>
    </submittedName>
</protein>
<accession>A0A9P7VNQ7</accession>
<dbReference type="PANTHER" id="PTHR33365:SF4">
    <property type="entry name" value="CYCLOCHLOROTINE BIOSYNTHESIS PROTEIN O"/>
    <property type="match status" value="1"/>
</dbReference>